<dbReference type="Gene3D" id="3.30.470.20">
    <property type="entry name" value="ATP-grasp fold, B domain"/>
    <property type="match status" value="1"/>
</dbReference>
<keyword evidence="9 12" id="KW-0573">Peptidoglycan synthesis</keyword>
<dbReference type="NCBIfam" id="TIGR01205">
    <property type="entry name" value="D_ala_D_alaTIGR"/>
    <property type="match status" value="1"/>
</dbReference>
<dbReference type="GO" id="GO:0009252">
    <property type="term" value="P:peptidoglycan biosynthetic process"/>
    <property type="evidence" value="ECO:0007669"/>
    <property type="project" value="UniProtKB-UniRule"/>
</dbReference>
<dbReference type="SUPFAM" id="SSF52440">
    <property type="entry name" value="PreATP-grasp domain"/>
    <property type="match status" value="1"/>
</dbReference>
<dbReference type="Pfam" id="PF01820">
    <property type="entry name" value="Dala_Dala_lig_N"/>
    <property type="match status" value="1"/>
</dbReference>
<feature type="binding site" evidence="14">
    <location>
        <begin position="310"/>
        <end position="311"/>
    </location>
    <ligand>
        <name>ATP</name>
        <dbReference type="ChEBI" id="CHEBI:30616"/>
    </ligand>
</feature>
<evidence type="ECO:0000256" key="16">
    <source>
        <dbReference type="PROSITE-ProRule" id="PRU00409"/>
    </source>
</evidence>
<keyword evidence="10 15" id="KW-0464">Manganese</keyword>
<comment type="pathway">
    <text evidence="12">Cell wall biogenesis; peptidoglycan biosynthesis.</text>
</comment>
<dbReference type="InterPro" id="IPR016185">
    <property type="entry name" value="PreATP-grasp_dom_sf"/>
</dbReference>
<evidence type="ECO:0000256" key="5">
    <source>
        <dbReference type="ARBA" id="ARBA00022741"/>
    </source>
</evidence>
<feature type="binding site" evidence="15">
    <location>
        <position position="311"/>
    </location>
    <ligand>
        <name>Mg(2+)</name>
        <dbReference type="ChEBI" id="CHEBI:18420"/>
        <label>2</label>
    </ligand>
</feature>
<dbReference type="InterPro" id="IPR000291">
    <property type="entry name" value="D-Ala_lig_Van_CS"/>
</dbReference>
<feature type="binding site" evidence="15">
    <location>
        <position position="313"/>
    </location>
    <ligand>
        <name>Mg(2+)</name>
        <dbReference type="ChEBI" id="CHEBI:18420"/>
        <label>2</label>
    </ligand>
</feature>
<dbReference type="SUPFAM" id="SSF56059">
    <property type="entry name" value="Glutathione synthetase ATP-binding domain-like"/>
    <property type="match status" value="1"/>
</dbReference>
<feature type="active site" evidence="13">
    <location>
        <position position="187"/>
    </location>
</feature>
<comment type="function">
    <text evidence="12">Cell wall formation.</text>
</comment>
<evidence type="ECO:0000256" key="4">
    <source>
        <dbReference type="ARBA" id="ARBA00022723"/>
    </source>
</evidence>
<feature type="active site" evidence="13">
    <location>
        <position position="18"/>
    </location>
</feature>
<keyword evidence="8 12" id="KW-0133">Cell shape</keyword>
<reference evidence="19" key="1">
    <citation type="journal article" date="2014" name="Sci. Data">
        <title>Genomes of diverse isolates of the marine cyanobacterium Prochlorococcus.</title>
        <authorList>
            <person name="Biller S."/>
            <person name="Berube P."/>
            <person name="Thompson J."/>
            <person name="Kelly L."/>
            <person name="Roggensack S."/>
            <person name="Awad L."/>
            <person name="Roache-Johnson K."/>
            <person name="Ding H."/>
            <person name="Giovannoni S.J."/>
            <person name="Moore L.R."/>
            <person name="Chisholm S.W."/>
        </authorList>
    </citation>
    <scope>NUCLEOTIDE SEQUENCE [LARGE SCALE GENOMIC DNA]</scope>
    <source>
        <strain evidence="19">PAC1</strain>
    </source>
</reference>
<feature type="active site" evidence="13">
    <location>
        <position position="322"/>
    </location>
</feature>
<evidence type="ECO:0000256" key="12">
    <source>
        <dbReference type="HAMAP-Rule" id="MF_00047"/>
    </source>
</evidence>
<organism evidence="18 19">
    <name type="scientific">Prochlorococcus marinus str. PAC1</name>
    <dbReference type="NCBI Taxonomy" id="59924"/>
    <lineage>
        <taxon>Bacteria</taxon>
        <taxon>Bacillati</taxon>
        <taxon>Cyanobacteriota</taxon>
        <taxon>Cyanophyceae</taxon>
        <taxon>Synechococcales</taxon>
        <taxon>Prochlorococcaceae</taxon>
        <taxon>Prochlorococcus</taxon>
    </lineage>
</organism>
<dbReference type="Gene3D" id="3.40.50.20">
    <property type="match status" value="1"/>
</dbReference>
<dbReference type="Proteomes" id="UP000030392">
    <property type="component" value="Unassembled WGS sequence"/>
</dbReference>
<evidence type="ECO:0000259" key="17">
    <source>
        <dbReference type="PROSITE" id="PS50975"/>
    </source>
</evidence>
<keyword evidence="12" id="KW-0963">Cytoplasm</keyword>
<evidence type="ECO:0000256" key="13">
    <source>
        <dbReference type="PIRSR" id="PIRSR039102-1"/>
    </source>
</evidence>
<feature type="binding site" evidence="14">
    <location>
        <begin position="187"/>
        <end position="188"/>
    </location>
    <ligand>
        <name>ATP</name>
        <dbReference type="ChEBI" id="CHEBI:30616"/>
    </ligand>
</feature>
<dbReference type="InterPro" id="IPR011095">
    <property type="entry name" value="Dala_Dala_lig_C"/>
</dbReference>
<accession>A0A0A2C3C1</accession>
<dbReference type="UniPathway" id="UPA00219"/>
<keyword evidence="3 12" id="KW-0436">Ligase</keyword>
<dbReference type="GO" id="GO:0005524">
    <property type="term" value="F:ATP binding"/>
    <property type="evidence" value="ECO:0007669"/>
    <property type="project" value="UniProtKB-UniRule"/>
</dbReference>
<dbReference type="PROSITE" id="PS50975">
    <property type="entry name" value="ATP_GRASP"/>
    <property type="match status" value="1"/>
</dbReference>
<dbReference type="RefSeq" id="WP_036905323.1">
    <property type="nucleotide sequence ID" value="NZ_CP138967.1"/>
</dbReference>
<evidence type="ECO:0000256" key="6">
    <source>
        <dbReference type="ARBA" id="ARBA00022840"/>
    </source>
</evidence>
<dbReference type="InterPro" id="IPR013815">
    <property type="entry name" value="ATP_grasp_subdomain_1"/>
</dbReference>
<dbReference type="GO" id="GO:0005829">
    <property type="term" value="C:cytosol"/>
    <property type="evidence" value="ECO:0007669"/>
    <property type="project" value="TreeGrafter"/>
</dbReference>
<keyword evidence="4 15" id="KW-0479">Metal-binding</keyword>
<keyword evidence="7 15" id="KW-0460">Magnesium</keyword>
<dbReference type="GO" id="GO:0008716">
    <property type="term" value="F:D-alanine-D-alanine ligase activity"/>
    <property type="evidence" value="ECO:0007669"/>
    <property type="project" value="UniProtKB-UniRule"/>
</dbReference>
<feature type="binding site" evidence="14">
    <location>
        <begin position="217"/>
        <end position="224"/>
    </location>
    <ligand>
        <name>ATP</name>
        <dbReference type="ChEBI" id="CHEBI:30616"/>
    </ligand>
</feature>
<comment type="cofactor">
    <cofactor evidence="1">
        <name>Mn(2+)</name>
        <dbReference type="ChEBI" id="CHEBI:29035"/>
    </cofactor>
</comment>
<dbReference type="AlphaFoldDB" id="A0A0A2C3C1"/>
<evidence type="ECO:0000256" key="3">
    <source>
        <dbReference type="ARBA" id="ARBA00022598"/>
    </source>
</evidence>
<dbReference type="Pfam" id="PF07478">
    <property type="entry name" value="Dala_Dala_lig_C"/>
    <property type="match status" value="1"/>
</dbReference>
<dbReference type="PANTHER" id="PTHR23132">
    <property type="entry name" value="D-ALANINE--D-ALANINE LIGASE"/>
    <property type="match status" value="1"/>
</dbReference>
<keyword evidence="11 12" id="KW-0961">Cell wall biogenesis/degradation</keyword>
<dbReference type="Gene3D" id="3.30.1490.20">
    <property type="entry name" value="ATP-grasp fold, A domain"/>
    <property type="match status" value="1"/>
</dbReference>
<evidence type="ECO:0000256" key="14">
    <source>
        <dbReference type="PIRSR" id="PIRSR039102-2"/>
    </source>
</evidence>
<comment type="subcellular location">
    <subcellularLocation>
        <location evidence="12">Cytoplasm</location>
    </subcellularLocation>
</comment>
<proteinExistence type="inferred from homology"/>
<feature type="binding site" evidence="14">
    <location>
        <begin position="179"/>
        <end position="181"/>
    </location>
    <ligand>
        <name>ATP</name>
        <dbReference type="ChEBI" id="CHEBI:30616"/>
    </ligand>
</feature>
<dbReference type="GO" id="GO:0046872">
    <property type="term" value="F:metal ion binding"/>
    <property type="evidence" value="ECO:0007669"/>
    <property type="project" value="UniProtKB-KW"/>
</dbReference>
<name>A0A0A2C3C1_PROMR</name>
<gene>
    <name evidence="12" type="primary">ddl</name>
    <name evidence="18" type="ORF">EV03_0787</name>
</gene>
<dbReference type="NCBIfam" id="NF002528">
    <property type="entry name" value="PRK01966.1-4"/>
    <property type="match status" value="1"/>
</dbReference>
<keyword evidence="6 16" id="KW-0067">ATP-binding</keyword>
<feature type="binding site" evidence="15">
    <location>
        <position position="311"/>
    </location>
    <ligand>
        <name>Mg(2+)</name>
        <dbReference type="ChEBI" id="CHEBI:18420"/>
        <label>1</label>
    </ligand>
</feature>
<dbReference type="FunFam" id="3.30.470.20:FF:000008">
    <property type="entry name" value="D-alanine--D-alanine ligase"/>
    <property type="match status" value="1"/>
</dbReference>
<comment type="cofactor">
    <cofactor evidence="15">
        <name>Mg(2+)</name>
        <dbReference type="ChEBI" id="CHEBI:18420"/>
    </cofactor>
    <cofactor evidence="15">
        <name>Mn(2+)</name>
        <dbReference type="ChEBI" id="CHEBI:29035"/>
    </cofactor>
    <text evidence="15">Binds 2 magnesium or manganese ions per subunit.</text>
</comment>
<evidence type="ECO:0000256" key="2">
    <source>
        <dbReference type="ARBA" id="ARBA00010871"/>
    </source>
</evidence>
<evidence type="ECO:0000256" key="7">
    <source>
        <dbReference type="ARBA" id="ARBA00022842"/>
    </source>
</evidence>
<dbReference type="EC" id="6.3.2.4" evidence="12"/>
<dbReference type="InterPro" id="IPR011761">
    <property type="entry name" value="ATP-grasp"/>
</dbReference>
<feature type="domain" description="ATP-grasp" evidence="17">
    <location>
        <begin position="136"/>
        <end position="344"/>
    </location>
</feature>
<dbReference type="PROSITE" id="PS00844">
    <property type="entry name" value="DALA_DALA_LIGASE_2"/>
    <property type="match status" value="1"/>
</dbReference>
<dbReference type="PIRSF" id="PIRSF039102">
    <property type="entry name" value="Ddl/VanB"/>
    <property type="match status" value="1"/>
</dbReference>
<dbReference type="EMBL" id="JNAX01000010">
    <property type="protein sequence ID" value="KGG20851.1"/>
    <property type="molecule type" value="Genomic_DNA"/>
</dbReference>
<evidence type="ECO:0000256" key="11">
    <source>
        <dbReference type="ARBA" id="ARBA00023316"/>
    </source>
</evidence>
<sequence>MFSNKLVIGIVFGGKSSEHEVSIKSAKTIYNALRHLSNKERYIARPIYIDKYGYWHDYIFSESILFDKKDHLIFEERRVNLTNLSNMEDIDIWFPCLHGPNGEDGVIQGLFKSTGKPFVGSGVLGSALGMDKIAMKSVFKSYNLPQVLYISLNKADIQNNLYMKSIYEQINKIINYPCFIKPANLGSSVGITKAYSKEEFITGIEFAAKYDERIIVEKSIDGRELECGVLGKSIMKSSVVGEVKFQTDWYTYESKYNANLSSTIIPADLNIEISNKIQKLAIEACKAINAYGLARVDFFYQESTQQIYINEVNTLPGFTKTSMYPTLWEASGLKLEKLVASLIEIAKE</sequence>
<keyword evidence="5 14" id="KW-0547">Nucleotide-binding</keyword>
<comment type="catalytic activity">
    <reaction evidence="12">
        <text>2 D-alanine + ATP = D-alanyl-D-alanine + ADP + phosphate + H(+)</text>
        <dbReference type="Rhea" id="RHEA:11224"/>
        <dbReference type="ChEBI" id="CHEBI:15378"/>
        <dbReference type="ChEBI" id="CHEBI:30616"/>
        <dbReference type="ChEBI" id="CHEBI:43474"/>
        <dbReference type="ChEBI" id="CHEBI:57416"/>
        <dbReference type="ChEBI" id="CHEBI:57822"/>
        <dbReference type="ChEBI" id="CHEBI:456216"/>
        <dbReference type="EC" id="6.3.2.4"/>
    </reaction>
</comment>
<dbReference type="GO" id="GO:0008360">
    <property type="term" value="P:regulation of cell shape"/>
    <property type="evidence" value="ECO:0007669"/>
    <property type="project" value="UniProtKB-KW"/>
</dbReference>
<protein>
    <recommendedName>
        <fullName evidence="12">D-alanine--D-alanine ligase</fullName>
        <ecNumber evidence="12">6.3.2.4</ecNumber>
    </recommendedName>
    <alternativeName>
        <fullName evidence="12">D-Ala-D-Ala ligase</fullName>
    </alternativeName>
    <alternativeName>
        <fullName evidence="12">D-alanylalanine synthetase</fullName>
    </alternativeName>
</protein>
<dbReference type="PROSITE" id="PS00843">
    <property type="entry name" value="DALA_DALA_LIGASE_1"/>
    <property type="match status" value="1"/>
</dbReference>
<evidence type="ECO:0000256" key="9">
    <source>
        <dbReference type="ARBA" id="ARBA00022984"/>
    </source>
</evidence>
<evidence type="ECO:0000256" key="15">
    <source>
        <dbReference type="PIRSR" id="PIRSR039102-3"/>
    </source>
</evidence>
<evidence type="ECO:0000256" key="10">
    <source>
        <dbReference type="ARBA" id="ARBA00023211"/>
    </source>
</evidence>
<dbReference type="GO" id="GO:0071555">
    <property type="term" value="P:cell wall organization"/>
    <property type="evidence" value="ECO:0007669"/>
    <property type="project" value="UniProtKB-KW"/>
</dbReference>
<dbReference type="HAMAP" id="MF_00047">
    <property type="entry name" value="Dala_Dala_lig"/>
    <property type="match status" value="1"/>
</dbReference>
<dbReference type="PANTHER" id="PTHR23132:SF25">
    <property type="entry name" value="D-ALANINE--D-ALANINE LIGASE A"/>
    <property type="match status" value="1"/>
</dbReference>
<dbReference type="InterPro" id="IPR011127">
    <property type="entry name" value="Dala_Dala_lig_N"/>
</dbReference>
<evidence type="ECO:0000313" key="19">
    <source>
        <dbReference type="Proteomes" id="UP000030392"/>
    </source>
</evidence>
<comment type="similarity">
    <text evidence="2 12">Belongs to the D-alanine--D-alanine ligase family.</text>
</comment>
<dbReference type="InterPro" id="IPR005905">
    <property type="entry name" value="D_ala_D_ala"/>
</dbReference>
<evidence type="ECO:0000256" key="8">
    <source>
        <dbReference type="ARBA" id="ARBA00022960"/>
    </source>
</evidence>
<evidence type="ECO:0000256" key="1">
    <source>
        <dbReference type="ARBA" id="ARBA00001936"/>
    </source>
</evidence>
<feature type="binding site" evidence="15">
    <location>
        <position position="297"/>
    </location>
    <ligand>
        <name>Mg(2+)</name>
        <dbReference type="ChEBI" id="CHEBI:18420"/>
        <label>1</label>
    </ligand>
</feature>
<feature type="binding site" evidence="14">
    <location>
        <position position="132"/>
    </location>
    <ligand>
        <name>ATP</name>
        <dbReference type="ChEBI" id="CHEBI:30616"/>
    </ligand>
</feature>
<evidence type="ECO:0000313" key="18">
    <source>
        <dbReference type="EMBL" id="KGG20851.1"/>
    </source>
</evidence>
<comment type="caution">
    <text evidence="18">The sequence shown here is derived from an EMBL/GenBank/DDBJ whole genome shotgun (WGS) entry which is preliminary data.</text>
</comment>